<evidence type="ECO:0000256" key="1">
    <source>
        <dbReference type="ARBA" id="ARBA00006096"/>
    </source>
</evidence>
<dbReference type="AlphaFoldDB" id="A0A1Q2MEH1"/>
<dbReference type="SUPFAM" id="SSF56601">
    <property type="entry name" value="beta-lactamase/transpeptidase-like"/>
    <property type="match status" value="1"/>
</dbReference>
<keyword evidence="3" id="KW-0732">Signal</keyword>
<dbReference type="EMBL" id="CP019646">
    <property type="protein sequence ID" value="AQQ70697.1"/>
    <property type="molecule type" value="Genomic_DNA"/>
</dbReference>
<evidence type="ECO:0000313" key="5">
    <source>
        <dbReference type="Proteomes" id="UP000188181"/>
    </source>
</evidence>
<protein>
    <submittedName>
        <fullName evidence="4">D-alanyl-D-alanine carboxypeptidase</fullName>
        <ecNumber evidence="4">3.4.16.4</ecNumber>
    </submittedName>
</protein>
<dbReference type="EC" id="3.4.16.4" evidence="4"/>
<reference evidence="5" key="1">
    <citation type="submission" date="2017-02" db="EMBL/GenBank/DDBJ databases">
        <title>Comparative genomics and description of representatives of a novel lineage of planctomycetes thriving in anoxic sediments.</title>
        <authorList>
            <person name="Spring S."/>
            <person name="Bunk B."/>
            <person name="Sproer C."/>
        </authorList>
    </citation>
    <scope>NUCLEOTIDE SEQUENCE [LARGE SCALE GENOMIC DNA]</scope>
    <source>
        <strain evidence="5">SM-Chi-D1</strain>
    </source>
</reference>
<keyword evidence="4" id="KW-0121">Carboxypeptidase</keyword>
<dbReference type="RefSeq" id="WP_146682939.1">
    <property type="nucleotide sequence ID" value="NZ_CP019646.1"/>
</dbReference>
<dbReference type="GO" id="GO:0006508">
    <property type="term" value="P:proteolysis"/>
    <property type="evidence" value="ECO:0007669"/>
    <property type="project" value="InterPro"/>
</dbReference>
<evidence type="ECO:0000256" key="3">
    <source>
        <dbReference type="SAM" id="SignalP"/>
    </source>
</evidence>
<feature type="signal peptide" evidence="3">
    <location>
        <begin position="1"/>
        <end position="22"/>
    </location>
</feature>
<dbReference type="PANTHER" id="PTHR30023">
    <property type="entry name" value="D-ALANYL-D-ALANINE CARBOXYPEPTIDASE"/>
    <property type="match status" value="1"/>
</dbReference>
<dbReference type="InterPro" id="IPR012338">
    <property type="entry name" value="Beta-lactam/transpept-like"/>
</dbReference>
<comment type="similarity">
    <text evidence="1">Belongs to the peptidase S13 family.</text>
</comment>
<name>A0A1Q2MEH1_9BACT</name>
<dbReference type="GO" id="GO:0000270">
    <property type="term" value="P:peptidoglycan metabolic process"/>
    <property type="evidence" value="ECO:0007669"/>
    <property type="project" value="TreeGrafter"/>
</dbReference>
<dbReference type="Proteomes" id="UP000188181">
    <property type="component" value="Chromosome"/>
</dbReference>
<evidence type="ECO:0000256" key="2">
    <source>
        <dbReference type="ARBA" id="ARBA00022801"/>
    </source>
</evidence>
<dbReference type="PRINTS" id="PR00922">
    <property type="entry name" value="DADACBPTASE3"/>
</dbReference>
<accession>A0A1Q2MEH1</accession>
<proteinExistence type="inferred from homology"/>
<keyword evidence="5" id="KW-1185">Reference proteome</keyword>
<sequence precursor="true">MFKNILKIQYILFFVLAAAAAAGSSELAYKINTIVTSKNVSSCQFSVSVSNPRNGETVSSFRPERKLIPASNMKLITTSAALEYLGSDYVFDTRVYLHEGDLIIQGSGDPLLGDADTNEIKGKEQFWEIKAITDALKSAGVKSIKNICVNSFIFDHVLIHPSWPREQLNRYYAPQVCGINYNGNCITVRAGNNGKLWYTTVPETNYVNISSKASITSSGGNTLWCSRPPETNNMTLFGKCRSSTVDILVTINNPAMYFGMLVGEAVLKEGISVQGQGSILEKYCPEPGKTKPLATFSHTLEDVMIRCNRDSFNLTAECLVKTISAKNSTHNINGEWPHGLKLVARHLEKLGFKENQDFQLDDGCGLSRKNLVSSALLCGVLNNIYNSPDAEMFLDTLAIGGVEGSAPVRRYFTQSDYRGKILAKSGTINGVKALSGICKTDSGDYTFSVIVNKANGHSRGAINEIVKAIIDCL</sequence>
<dbReference type="GO" id="GO:0009002">
    <property type="term" value="F:serine-type D-Ala-D-Ala carboxypeptidase activity"/>
    <property type="evidence" value="ECO:0007669"/>
    <property type="project" value="UniProtKB-EC"/>
</dbReference>
<dbReference type="KEGG" id="pbas:SMSP2_01055"/>
<dbReference type="OrthoDB" id="9802627at2"/>
<evidence type="ECO:0000313" key="4">
    <source>
        <dbReference type="EMBL" id="AQQ70697.1"/>
    </source>
</evidence>
<dbReference type="PANTHER" id="PTHR30023:SF0">
    <property type="entry name" value="PENICILLIN-SENSITIVE CARBOXYPEPTIDASE A"/>
    <property type="match status" value="1"/>
</dbReference>
<dbReference type="Pfam" id="PF02113">
    <property type="entry name" value="Peptidase_S13"/>
    <property type="match status" value="1"/>
</dbReference>
<gene>
    <name evidence="4" type="primary">dac</name>
    <name evidence="4" type="ORF">SMSP2_01055</name>
</gene>
<keyword evidence="4" id="KW-0645">Protease</keyword>
<feature type="chain" id="PRO_5010217427" evidence="3">
    <location>
        <begin position="23"/>
        <end position="473"/>
    </location>
</feature>
<keyword evidence="2 4" id="KW-0378">Hydrolase</keyword>
<dbReference type="InterPro" id="IPR000667">
    <property type="entry name" value="Peptidase_S13"/>
</dbReference>
<dbReference type="Gene3D" id="3.50.80.20">
    <property type="entry name" value="D-Ala-D-Ala carboxypeptidase C, peptidase S13"/>
    <property type="match status" value="1"/>
</dbReference>
<dbReference type="STRING" id="1851148.SMSP2_01055"/>
<dbReference type="Gene3D" id="3.40.710.10">
    <property type="entry name" value="DD-peptidase/beta-lactamase superfamily"/>
    <property type="match status" value="2"/>
</dbReference>
<organism evidence="4 5">
    <name type="scientific">Limihaloglobus sulfuriphilus</name>
    <dbReference type="NCBI Taxonomy" id="1851148"/>
    <lineage>
        <taxon>Bacteria</taxon>
        <taxon>Pseudomonadati</taxon>
        <taxon>Planctomycetota</taxon>
        <taxon>Phycisphaerae</taxon>
        <taxon>Sedimentisphaerales</taxon>
        <taxon>Sedimentisphaeraceae</taxon>
        <taxon>Limihaloglobus</taxon>
    </lineage>
</organism>
<dbReference type="NCBIfam" id="TIGR00666">
    <property type="entry name" value="PBP4"/>
    <property type="match status" value="1"/>
</dbReference>